<dbReference type="Proteomes" id="UP000269379">
    <property type="component" value="Chromosome 1"/>
</dbReference>
<reference evidence="2" key="1">
    <citation type="submission" date="2018-10" db="EMBL/GenBank/DDBJ databases">
        <title>FDA dAtabase for Regulatory Grade micrObial Sequences (FDA-ARGOS): Supporting development and validation of Infectious Disease Dx tests.</title>
        <authorList>
            <person name="Minogue T."/>
            <person name="Wolcott M."/>
            <person name="Wasieloski L."/>
            <person name="Aguilar W."/>
            <person name="Moore D."/>
            <person name="Jaissle J."/>
            <person name="Tallon L."/>
            <person name="Sadzewicz L."/>
            <person name="Zhao X."/>
            <person name="Vavikolanu K."/>
            <person name="Mehta A."/>
            <person name="Aluvathingal J."/>
            <person name="Nadendla S."/>
            <person name="Yan Y."/>
            <person name="Sichtig H."/>
        </authorList>
    </citation>
    <scope>NUCLEOTIDE SEQUENCE [LARGE SCALE GENOMIC DNA]</scope>
    <source>
        <strain evidence="2">FDAARGOS_588</strain>
    </source>
</reference>
<organism evidence="1 2">
    <name type="scientific">Burkholderia mallei</name>
    <name type="common">Pseudomonas mallei</name>
    <dbReference type="NCBI Taxonomy" id="13373"/>
    <lineage>
        <taxon>Bacteria</taxon>
        <taxon>Pseudomonadati</taxon>
        <taxon>Pseudomonadota</taxon>
        <taxon>Betaproteobacteria</taxon>
        <taxon>Burkholderiales</taxon>
        <taxon>Burkholderiaceae</taxon>
        <taxon>Burkholderia</taxon>
        <taxon>pseudomallei group</taxon>
    </lineage>
</organism>
<accession>A0AAX1X081</accession>
<proteinExistence type="predicted"/>
<dbReference type="AlphaFoldDB" id="A0AAX1X081"/>
<protein>
    <submittedName>
        <fullName evidence="1">Uncharacterized protein</fullName>
    </submittedName>
</protein>
<sequence length="79" mass="8883">MSAAFSRARPAFAARLGARRAFARRLSRMTAAASECARAFDARTFRQGADMPDSDSYPIRRTLDLFDFDHRGKRAGLDR</sequence>
<evidence type="ECO:0000313" key="2">
    <source>
        <dbReference type="Proteomes" id="UP000269379"/>
    </source>
</evidence>
<dbReference type="EMBL" id="RKJW01000002">
    <property type="protein sequence ID" value="RPA23916.1"/>
    <property type="molecule type" value="Genomic_DNA"/>
</dbReference>
<comment type="caution">
    <text evidence="1">The sequence shown here is derived from an EMBL/GenBank/DDBJ whole genome shotgun (WGS) entry which is preliminary data.</text>
</comment>
<evidence type="ECO:0000313" key="1">
    <source>
        <dbReference type="EMBL" id="RPA23916.1"/>
    </source>
</evidence>
<name>A0AAX1X081_BURML</name>
<gene>
    <name evidence="1" type="ORF">EGT70_11880</name>
</gene>